<evidence type="ECO:0000259" key="3">
    <source>
        <dbReference type="Pfam" id="PF03795"/>
    </source>
</evidence>
<keyword evidence="2" id="KW-0472">Membrane</keyword>
<dbReference type="InterPro" id="IPR011008">
    <property type="entry name" value="Dimeric_a/b-barrel"/>
</dbReference>
<organism evidence="4 5">
    <name type="scientific">Flaviaesturariibacter flavus</name>
    <dbReference type="NCBI Taxonomy" id="2502780"/>
    <lineage>
        <taxon>Bacteria</taxon>
        <taxon>Pseudomonadati</taxon>
        <taxon>Bacteroidota</taxon>
        <taxon>Chitinophagia</taxon>
        <taxon>Chitinophagales</taxon>
        <taxon>Chitinophagaceae</taxon>
        <taxon>Flaviaestuariibacter</taxon>
    </lineage>
</organism>
<dbReference type="Proteomes" id="UP000295334">
    <property type="component" value="Unassembled WGS sequence"/>
</dbReference>
<gene>
    <name evidence="4" type="ORF">EPD60_01535</name>
</gene>
<evidence type="ECO:0000256" key="1">
    <source>
        <dbReference type="ARBA" id="ARBA00007689"/>
    </source>
</evidence>
<comment type="caution">
    <text evidence="4">The sequence shown here is derived from an EMBL/GenBank/DDBJ whole genome shotgun (WGS) entry which is preliminary data.</text>
</comment>
<dbReference type="Pfam" id="PF03795">
    <property type="entry name" value="YCII"/>
    <property type="match status" value="1"/>
</dbReference>
<dbReference type="EMBL" id="SJZI01000002">
    <property type="protein sequence ID" value="TCJ19123.1"/>
    <property type="molecule type" value="Genomic_DNA"/>
</dbReference>
<accession>A0A4R1BNG4</accession>
<comment type="similarity">
    <text evidence="1">Belongs to the YciI family.</text>
</comment>
<reference evidence="4 5" key="1">
    <citation type="submission" date="2019-03" db="EMBL/GenBank/DDBJ databases">
        <authorList>
            <person name="Kim M.K.M."/>
        </authorList>
    </citation>
    <scope>NUCLEOTIDE SEQUENCE [LARGE SCALE GENOMIC DNA]</scope>
    <source>
        <strain evidence="4 5">17J68-12</strain>
    </source>
</reference>
<sequence>MGRSNTSRRSRFICSYSGVSTSIRCISIYLFCGGKTNQGMNTRLTPEAVMARVQTGRPYVLLLLKAGRDPMESENFQELQMGHLMHLFGLEAEGKAHIFGPVTTEGDLKGIIVFGTADKDEVSAWMQGDPLCNRGIFVYELYDWFSIPGMSLPVS</sequence>
<proteinExistence type="inferred from homology"/>
<feature type="domain" description="YCII-related" evidence="3">
    <location>
        <begin position="73"/>
        <end position="144"/>
    </location>
</feature>
<keyword evidence="5" id="KW-1185">Reference proteome</keyword>
<protein>
    <recommendedName>
        <fullName evidence="3">YCII-related domain-containing protein</fullName>
    </recommendedName>
</protein>
<dbReference type="OrthoDB" id="8481699at2"/>
<evidence type="ECO:0000313" key="4">
    <source>
        <dbReference type="EMBL" id="TCJ19123.1"/>
    </source>
</evidence>
<keyword evidence="2" id="KW-0812">Transmembrane</keyword>
<name>A0A4R1BNG4_9BACT</name>
<feature type="transmembrane region" description="Helical" evidence="2">
    <location>
        <begin position="12"/>
        <end position="31"/>
    </location>
</feature>
<keyword evidence="2" id="KW-1133">Transmembrane helix</keyword>
<dbReference type="InterPro" id="IPR005545">
    <property type="entry name" value="YCII"/>
</dbReference>
<evidence type="ECO:0000256" key="2">
    <source>
        <dbReference type="SAM" id="Phobius"/>
    </source>
</evidence>
<dbReference type="AlphaFoldDB" id="A0A4R1BNG4"/>
<evidence type="ECO:0000313" key="5">
    <source>
        <dbReference type="Proteomes" id="UP000295334"/>
    </source>
</evidence>
<dbReference type="SUPFAM" id="SSF54909">
    <property type="entry name" value="Dimeric alpha+beta barrel"/>
    <property type="match status" value="1"/>
</dbReference>